<dbReference type="GO" id="GO:1990246">
    <property type="term" value="C:uniplex complex"/>
    <property type="evidence" value="ECO:0007669"/>
    <property type="project" value="TreeGrafter"/>
</dbReference>
<evidence type="ECO:0000256" key="14">
    <source>
        <dbReference type="ARBA" id="ARBA00036634"/>
    </source>
</evidence>
<proteinExistence type="inferred from homology"/>
<comment type="subcellular location">
    <subcellularLocation>
        <location evidence="1">Mitochondrion inner membrane</location>
        <topology evidence="1">Multi-pass membrane protein</topology>
    </subcellularLocation>
</comment>
<dbReference type="GO" id="GO:0051560">
    <property type="term" value="P:mitochondrial calcium ion homeostasis"/>
    <property type="evidence" value="ECO:0007669"/>
    <property type="project" value="InterPro"/>
</dbReference>
<dbReference type="GO" id="GO:0015292">
    <property type="term" value="F:uniporter activity"/>
    <property type="evidence" value="ECO:0007669"/>
    <property type="project" value="TreeGrafter"/>
</dbReference>
<evidence type="ECO:0000256" key="12">
    <source>
        <dbReference type="ARBA" id="ARBA00023136"/>
    </source>
</evidence>
<evidence type="ECO:0000256" key="1">
    <source>
        <dbReference type="ARBA" id="ARBA00004448"/>
    </source>
</evidence>
<sequence>MLKILRRGLKTSFAIPLGTDYKFKILLPNGSECWFTVDNSQTIEDVLNEIQTEDPSIVQKDAENPKVTFKTAIEKGPVKTKINGEEYEFRKSEFRELKPSQREIENFANILVMHKPTNKADLIEAAKKSLNSIGKQTSSQLAYLKSQLKDIEKEIALLNDEKAKIDKKVNSRANLMINLGFLMFLSQYSFFVYTIYGVEWLGWDLMEPITYTVQQGLFMFGVLYFLKTKESCNLDNLLARFQSKKTEYYTRAYGFDANRLKFLEEEKLKLLSSITLLEKRLFYDFK</sequence>
<dbReference type="PANTHER" id="PTHR13462:SF10">
    <property type="entry name" value="CALCIUM UNIPORTER PROTEIN, MITOCHONDRIAL"/>
    <property type="match status" value="1"/>
</dbReference>
<evidence type="ECO:0000259" key="17">
    <source>
        <dbReference type="Pfam" id="PF04678"/>
    </source>
</evidence>
<comment type="similarity">
    <text evidence="2">Belongs to the MCU (TC 1.A.77) family.</text>
</comment>
<gene>
    <name evidence="18" type="ORF">BSTOLATCC_MIC53756</name>
</gene>
<evidence type="ECO:0000256" key="15">
    <source>
        <dbReference type="SAM" id="Coils"/>
    </source>
</evidence>
<evidence type="ECO:0000256" key="4">
    <source>
        <dbReference type="ARBA" id="ARBA00022568"/>
    </source>
</evidence>
<evidence type="ECO:0000256" key="8">
    <source>
        <dbReference type="ARBA" id="ARBA00022837"/>
    </source>
</evidence>
<comment type="caution">
    <text evidence="18">The sequence shown here is derived from an EMBL/GenBank/DDBJ whole genome shotgun (WGS) entry which is preliminary data.</text>
</comment>
<keyword evidence="4" id="KW-0109">Calcium transport</keyword>
<evidence type="ECO:0000313" key="19">
    <source>
        <dbReference type="Proteomes" id="UP001162131"/>
    </source>
</evidence>
<feature type="transmembrane region" description="Helical" evidence="16">
    <location>
        <begin position="208"/>
        <end position="226"/>
    </location>
</feature>
<dbReference type="Pfam" id="PF04678">
    <property type="entry name" value="MCU"/>
    <property type="match status" value="1"/>
</dbReference>
<evidence type="ECO:0000313" key="18">
    <source>
        <dbReference type="EMBL" id="CAG9331692.1"/>
    </source>
</evidence>
<keyword evidence="5" id="KW-0107">Calcium channel</keyword>
<dbReference type="PANTHER" id="PTHR13462">
    <property type="entry name" value="CALCIUM UNIPORTER PROTEIN, MITOCHONDRIAL"/>
    <property type="match status" value="1"/>
</dbReference>
<keyword evidence="7" id="KW-0999">Mitochondrion inner membrane</keyword>
<dbReference type="GO" id="GO:0005262">
    <property type="term" value="F:calcium channel activity"/>
    <property type="evidence" value="ECO:0007669"/>
    <property type="project" value="UniProtKB-KW"/>
</dbReference>
<keyword evidence="9 16" id="KW-1133">Transmembrane helix</keyword>
<evidence type="ECO:0000256" key="6">
    <source>
        <dbReference type="ARBA" id="ARBA00022692"/>
    </source>
</evidence>
<keyword evidence="15" id="KW-0175">Coiled coil</keyword>
<evidence type="ECO:0000256" key="11">
    <source>
        <dbReference type="ARBA" id="ARBA00023128"/>
    </source>
</evidence>
<keyword evidence="3" id="KW-0813">Transport</keyword>
<accession>A0AAU9K1S6</accession>
<evidence type="ECO:0000256" key="5">
    <source>
        <dbReference type="ARBA" id="ARBA00022673"/>
    </source>
</evidence>
<evidence type="ECO:0000256" key="2">
    <source>
        <dbReference type="ARBA" id="ARBA00005653"/>
    </source>
</evidence>
<dbReference type="InterPro" id="IPR039055">
    <property type="entry name" value="MCU_fam"/>
</dbReference>
<feature type="transmembrane region" description="Helical" evidence="16">
    <location>
        <begin position="175"/>
        <end position="196"/>
    </location>
</feature>
<comment type="catalytic activity">
    <reaction evidence="14">
        <text>Ca(2+)(in) = Ca(2+)(out)</text>
        <dbReference type="Rhea" id="RHEA:29671"/>
        <dbReference type="ChEBI" id="CHEBI:29108"/>
    </reaction>
</comment>
<keyword evidence="12 16" id="KW-0472">Membrane</keyword>
<keyword evidence="13" id="KW-0407">Ion channel</keyword>
<organism evidence="18 19">
    <name type="scientific">Blepharisma stoltei</name>
    <dbReference type="NCBI Taxonomy" id="1481888"/>
    <lineage>
        <taxon>Eukaryota</taxon>
        <taxon>Sar</taxon>
        <taxon>Alveolata</taxon>
        <taxon>Ciliophora</taxon>
        <taxon>Postciliodesmatophora</taxon>
        <taxon>Heterotrichea</taxon>
        <taxon>Heterotrichida</taxon>
        <taxon>Blepharismidae</taxon>
        <taxon>Blepharisma</taxon>
    </lineage>
</organism>
<evidence type="ECO:0000256" key="16">
    <source>
        <dbReference type="SAM" id="Phobius"/>
    </source>
</evidence>
<evidence type="ECO:0000256" key="10">
    <source>
        <dbReference type="ARBA" id="ARBA00023065"/>
    </source>
</evidence>
<evidence type="ECO:0000256" key="9">
    <source>
        <dbReference type="ARBA" id="ARBA00022989"/>
    </source>
</evidence>
<keyword evidence="6 16" id="KW-0812">Transmembrane</keyword>
<reference evidence="18" key="1">
    <citation type="submission" date="2021-09" db="EMBL/GenBank/DDBJ databases">
        <authorList>
            <consortium name="AG Swart"/>
            <person name="Singh M."/>
            <person name="Singh A."/>
            <person name="Seah K."/>
            <person name="Emmerich C."/>
        </authorList>
    </citation>
    <scope>NUCLEOTIDE SEQUENCE</scope>
    <source>
        <strain evidence="18">ATCC30299</strain>
    </source>
</reference>
<keyword evidence="10" id="KW-0406">Ion transport</keyword>
<protein>
    <recommendedName>
        <fullName evidence="17">Calcium uniporter protein C-terminal domain-containing protein</fullName>
    </recommendedName>
</protein>
<dbReference type="AlphaFoldDB" id="A0AAU9K1S6"/>
<dbReference type="GO" id="GO:0036444">
    <property type="term" value="P:calcium import into the mitochondrion"/>
    <property type="evidence" value="ECO:0007669"/>
    <property type="project" value="UniProtKB-ARBA"/>
</dbReference>
<keyword evidence="8" id="KW-0106">Calcium</keyword>
<evidence type="ECO:0000256" key="13">
    <source>
        <dbReference type="ARBA" id="ARBA00023303"/>
    </source>
</evidence>
<feature type="domain" description="Calcium uniporter protein C-terminal" evidence="17">
    <location>
        <begin position="107"/>
        <end position="261"/>
    </location>
</feature>
<dbReference type="InterPro" id="IPR006769">
    <property type="entry name" value="MCU_C"/>
</dbReference>
<evidence type="ECO:0000256" key="7">
    <source>
        <dbReference type="ARBA" id="ARBA00022792"/>
    </source>
</evidence>
<keyword evidence="19" id="KW-1185">Reference proteome</keyword>
<evidence type="ECO:0000256" key="3">
    <source>
        <dbReference type="ARBA" id="ARBA00022448"/>
    </source>
</evidence>
<dbReference type="Proteomes" id="UP001162131">
    <property type="component" value="Unassembled WGS sequence"/>
</dbReference>
<keyword evidence="11" id="KW-0496">Mitochondrion</keyword>
<feature type="coiled-coil region" evidence="15">
    <location>
        <begin position="141"/>
        <end position="168"/>
    </location>
</feature>
<name>A0AAU9K1S6_9CILI</name>
<dbReference type="EMBL" id="CAJZBQ010000053">
    <property type="protein sequence ID" value="CAG9331692.1"/>
    <property type="molecule type" value="Genomic_DNA"/>
</dbReference>